<dbReference type="SMART" id="SM00482">
    <property type="entry name" value="POLAc"/>
    <property type="match status" value="1"/>
</dbReference>
<dbReference type="InterPro" id="IPR020045">
    <property type="entry name" value="DNA_polI_H3TH"/>
</dbReference>
<reference evidence="22" key="2">
    <citation type="submission" date="2016-03" db="EMBL/GenBank/DDBJ databases">
        <title>Streptococcus antelopensis sp. nov., isolated from the feces of the Tibetan antelope (Pantholops hodgsonii) in Hoh Xil National Nature Reserve, Qinghai, China.</title>
        <authorList>
            <person name="Bai X."/>
        </authorList>
    </citation>
    <scope>NUCLEOTIDE SEQUENCE [LARGE SCALE GENOMIC DNA]</scope>
    <source>
        <strain evidence="22">TA 26</strain>
    </source>
</reference>
<dbReference type="PROSITE" id="PS00447">
    <property type="entry name" value="DNA_POLYMERASE_A"/>
    <property type="match status" value="1"/>
</dbReference>
<evidence type="ECO:0000256" key="3">
    <source>
        <dbReference type="ARBA" id="ARBA00012417"/>
    </source>
</evidence>
<dbReference type="Gene3D" id="3.30.420.10">
    <property type="entry name" value="Ribonuclease H-like superfamily/Ribonuclease H"/>
    <property type="match status" value="1"/>
</dbReference>
<dbReference type="CDD" id="cd08637">
    <property type="entry name" value="DNA_pol_A_pol_I_C"/>
    <property type="match status" value="1"/>
</dbReference>
<dbReference type="SMART" id="SM00279">
    <property type="entry name" value="HhH2"/>
    <property type="match status" value="1"/>
</dbReference>
<dbReference type="EMBL" id="CP014699">
    <property type="protein sequence ID" value="AND79974.1"/>
    <property type="molecule type" value="Genomic_DNA"/>
</dbReference>
<dbReference type="Gene3D" id="1.20.1060.10">
    <property type="entry name" value="Taq DNA Polymerase, Chain T, domain 4"/>
    <property type="match status" value="1"/>
</dbReference>
<dbReference type="SMART" id="SM00474">
    <property type="entry name" value="35EXOc"/>
    <property type="match status" value="1"/>
</dbReference>
<keyword evidence="13 17" id="KW-0238">DNA-binding</keyword>
<dbReference type="AlphaFoldDB" id="A0A172Q929"/>
<evidence type="ECO:0000256" key="1">
    <source>
        <dbReference type="ARBA" id="ARBA00007705"/>
    </source>
</evidence>
<feature type="domain" description="DNA-directed DNA polymerase family A palm" evidence="20">
    <location>
        <begin position="635"/>
        <end position="843"/>
    </location>
</feature>
<keyword evidence="8" id="KW-0540">Nuclease</keyword>
<dbReference type="GO" id="GO:0006261">
    <property type="term" value="P:DNA-templated DNA replication"/>
    <property type="evidence" value="ECO:0007669"/>
    <property type="project" value="UniProtKB-UniRule"/>
</dbReference>
<dbReference type="InterPro" id="IPR002562">
    <property type="entry name" value="3'-5'_exonuclease_dom"/>
</dbReference>
<accession>A0A172Q929</accession>
<dbReference type="FunFam" id="1.10.150.20:FF:000002">
    <property type="entry name" value="DNA polymerase I"/>
    <property type="match status" value="1"/>
</dbReference>
<dbReference type="InterPro" id="IPR054690">
    <property type="entry name" value="DNA_polI_exonuclease"/>
</dbReference>
<comment type="subunit">
    <text evidence="2 17">Single-chain monomer with multiple functions.</text>
</comment>
<dbReference type="InterPro" id="IPR012337">
    <property type="entry name" value="RNaseH-like_sf"/>
</dbReference>
<dbReference type="InterPro" id="IPR029060">
    <property type="entry name" value="PIN-like_dom_sf"/>
</dbReference>
<dbReference type="InterPro" id="IPR019760">
    <property type="entry name" value="DNA-dir_DNA_pol_A_CS"/>
</dbReference>
<evidence type="ECO:0000256" key="8">
    <source>
        <dbReference type="ARBA" id="ARBA00022722"/>
    </source>
</evidence>
<dbReference type="Gene3D" id="1.10.150.20">
    <property type="entry name" value="5' to 3' exonuclease, C-terminal subdomain"/>
    <property type="match status" value="2"/>
</dbReference>
<dbReference type="InterPro" id="IPR020046">
    <property type="entry name" value="5-3_exonucl_a-hlix_arch_N"/>
</dbReference>
<dbReference type="SUPFAM" id="SSF47807">
    <property type="entry name" value="5' to 3' exonuclease, C-terminal subdomain"/>
    <property type="match status" value="1"/>
</dbReference>
<dbReference type="InterPro" id="IPR002421">
    <property type="entry name" value="5-3_exonuclease"/>
</dbReference>
<evidence type="ECO:0000259" key="20">
    <source>
        <dbReference type="SMART" id="SM00482"/>
    </source>
</evidence>
<keyword evidence="7 17" id="KW-0235">DNA replication</keyword>
<evidence type="ECO:0000256" key="17">
    <source>
        <dbReference type="RuleBase" id="RU004460"/>
    </source>
</evidence>
<dbReference type="Pfam" id="PF00476">
    <property type="entry name" value="DNA_pol_A"/>
    <property type="match status" value="1"/>
</dbReference>
<keyword evidence="5 17" id="KW-0808">Transferase</keyword>
<dbReference type="PANTHER" id="PTHR10133">
    <property type="entry name" value="DNA POLYMERASE I"/>
    <property type="match status" value="1"/>
</dbReference>
<dbReference type="GO" id="GO:0003887">
    <property type="term" value="F:DNA-directed DNA polymerase activity"/>
    <property type="evidence" value="ECO:0007669"/>
    <property type="project" value="UniProtKB-UniRule"/>
</dbReference>
<dbReference type="NCBIfam" id="TIGR00593">
    <property type="entry name" value="pola"/>
    <property type="match status" value="1"/>
</dbReference>
<feature type="domain" description="5'-3' exonuclease" evidence="19">
    <location>
        <begin position="6"/>
        <end position="270"/>
    </location>
</feature>
<dbReference type="GO" id="GO:0008408">
    <property type="term" value="F:3'-5' exonuclease activity"/>
    <property type="evidence" value="ECO:0007669"/>
    <property type="project" value="InterPro"/>
</dbReference>
<keyword evidence="14 17" id="KW-0234">DNA repair</keyword>
<keyword evidence="10" id="KW-0378">Hydrolase</keyword>
<dbReference type="PANTHER" id="PTHR10133:SF27">
    <property type="entry name" value="DNA POLYMERASE NU"/>
    <property type="match status" value="1"/>
</dbReference>
<dbReference type="CDD" id="cd06140">
    <property type="entry name" value="DNA_polA_I_Bacillus_like_exo"/>
    <property type="match status" value="1"/>
</dbReference>
<dbReference type="InterPro" id="IPR002298">
    <property type="entry name" value="DNA_polymerase_A"/>
</dbReference>
<comment type="catalytic activity">
    <reaction evidence="15 17">
        <text>DNA(n) + a 2'-deoxyribonucleoside 5'-triphosphate = DNA(n+1) + diphosphate</text>
        <dbReference type="Rhea" id="RHEA:22508"/>
        <dbReference type="Rhea" id="RHEA-COMP:17339"/>
        <dbReference type="Rhea" id="RHEA-COMP:17340"/>
        <dbReference type="ChEBI" id="CHEBI:33019"/>
        <dbReference type="ChEBI" id="CHEBI:61560"/>
        <dbReference type="ChEBI" id="CHEBI:173112"/>
        <dbReference type="EC" id="2.7.7.7"/>
    </reaction>
</comment>
<evidence type="ECO:0000256" key="13">
    <source>
        <dbReference type="ARBA" id="ARBA00023125"/>
    </source>
</evidence>
<keyword evidence="9 17" id="KW-0227">DNA damage</keyword>
<dbReference type="GO" id="GO:0008409">
    <property type="term" value="F:5'-3' exonuclease activity"/>
    <property type="evidence" value="ECO:0007669"/>
    <property type="project" value="InterPro"/>
</dbReference>
<dbReference type="STRING" id="1811193.A0O21_08150"/>
<dbReference type="Pfam" id="PF22619">
    <property type="entry name" value="DNA_polI_exo1"/>
    <property type="match status" value="1"/>
</dbReference>
<feature type="domain" description="3'-5' exonuclease" evidence="18">
    <location>
        <begin position="300"/>
        <end position="467"/>
    </location>
</feature>
<keyword evidence="6 17" id="KW-0548">Nucleotidyltransferase</keyword>
<dbReference type="InterPro" id="IPR036279">
    <property type="entry name" value="5-3_exonuclease_C_sf"/>
</dbReference>
<dbReference type="GO" id="GO:0006302">
    <property type="term" value="P:double-strand break repair"/>
    <property type="evidence" value="ECO:0007669"/>
    <property type="project" value="TreeGrafter"/>
</dbReference>
<dbReference type="Gene3D" id="3.40.50.1010">
    <property type="entry name" value="5'-nuclease"/>
    <property type="match status" value="1"/>
</dbReference>
<dbReference type="Pfam" id="PF02739">
    <property type="entry name" value="5_3_exonuc_N"/>
    <property type="match status" value="1"/>
</dbReference>
<dbReference type="FunFam" id="1.10.150.20:FF:000003">
    <property type="entry name" value="DNA polymerase I"/>
    <property type="match status" value="1"/>
</dbReference>
<dbReference type="SUPFAM" id="SSF56672">
    <property type="entry name" value="DNA/RNA polymerases"/>
    <property type="match status" value="1"/>
</dbReference>
<proteinExistence type="inferred from homology"/>
<evidence type="ECO:0000256" key="14">
    <source>
        <dbReference type="ARBA" id="ARBA00023204"/>
    </source>
</evidence>
<dbReference type="InterPro" id="IPR043502">
    <property type="entry name" value="DNA/RNA_pol_sf"/>
</dbReference>
<dbReference type="PRINTS" id="PR00868">
    <property type="entry name" value="DNAPOLI"/>
</dbReference>
<evidence type="ECO:0000256" key="4">
    <source>
        <dbReference type="ARBA" id="ARBA00020311"/>
    </source>
</evidence>
<dbReference type="SMART" id="SM00475">
    <property type="entry name" value="53EXOc"/>
    <property type="match status" value="1"/>
</dbReference>
<dbReference type="CDD" id="cd09898">
    <property type="entry name" value="H3TH_53EXO"/>
    <property type="match status" value="1"/>
</dbReference>
<dbReference type="RefSeq" id="WP_067064084.1">
    <property type="nucleotide sequence ID" value="NZ_CP014699.1"/>
</dbReference>
<evidence type="ECO:0000259" key="19">
    <source>
        <dbReference type="SMART" id="SM00475"/>
    </source>
</evidence>
<dbReference type="NCBIfam" id="NF004397">
    <property type="entry name" value="PRK05755.1"/>
    <property type="match status" value="1"/>
</dbReference>
<keyword evidence="22" id="KW-1185">Reference proteome</keyword>
<evidence type="ECO:0000256" key="15">
    <source>
        <dbReference type="ARBA" id="ARBA00049244"/>
    </source>
</evidence>
<evidence type="ECO:0000256" key="12">
    <source>
        <dbReference type="ARBA" id="ARBA00022932"/>
    </source>
</evidence>
<protein>
    <recommendedName>
        <fullName evidence="4 16">DNA polymerase I</fullName>
        <ecNumber evidence="3 16">2.7.7.7</ecNumber>
    </recommendedName>
</protein>
<dbReference type="SUPFAM" id="SSF53098">
    <property type="entry name" value="Ribonuclease H-like"/>
    <property type="match status" value="1"/>
</dbReference>
<dbReference type="InterPro" id="IPR008918">
    <property type="entry name" value="HhH2"/>
</dbReference>
<evidence type="ECO:0000313" key="22">
    <source>
        <dbReference type="Proteomes" id="UP000077317"/>
    </source>
</evidence>
<evidence type="ECO:0000256" key="7">
    <source>
        <dbReference type="ARBA" id="ARBA00022705"/>
    </source>
</evidence>
<dbReference type="Gene3D" id="3.30.70.370">
    <property type="match status" value="1"/>
</dbReference>
<keyword evidence="11" id="KW-0269">Exonuclease</keyword>
<dbReference type="FunFam" id="3.40.50.1010:FF:000001">
    <property type="entry name" value="DNA polymerase I"/>
    <property type="match status" value="1"/>
</dbReference>
<dbReference type="FunFam" id="1.20.1060.10:FF:000001">
    <property type="entry name" value="DNA polymerase I"/>
    <property type="match status" value="1"/>
</dbReference>
<reference evidence="21 22" key="1">
    <citation type="journal article" date="2016" name="Int. J. Syst. Evol. Microbiol.">
        <title>Streptococcuspantholopis sp. nov., isolated from faeces of the Tibetan antelope (Pantholops hodgsonii).</title>
        <authorList>
            <person name="Bai X."/>
            <person name="Xiong Y."/>
            <person name="Lu S."/>
            <person name="Jin D."/>
            <person name="Lai X."/>
            <person name="Yang J."/>
            <person name="Niu L."/>
            <person name="Hu S."/>
            <person name="Meng X."/>
            <person name="Pu J."/>
            <person name="Ye C."/>
            <person name="Xu J."/>
        </authorList>
    </citation>
    <scope>NUCLEOTIDE SEQUENCE [LARGE SCALE GENOMIC DNA]</scope>
    <source>
        <strain evidence="21 22">TA 26</strain>
    </source>
</reference>
<dbReference type="CDD" id="cd09859">
    <property type="entry name" value="PIN_53EXO"/>
    <property type="match status" value="1"/>
</dbReference>
<gene>
    <name evidence="17" type="primary">polA</name>
    <name evidence="21" type="ORF">A0O21_08150</name>
</gene>
<evidence type="ECO:0000256" key="9">
    <source>
        <dbReference type="ARBA" id="ARBA00022763"/>
    </source>
</evidence>
<evidence type="ECO:0000256" key="16">
    <source>
        <dbReference type="NCBIfam" id="TIGR00593"/>
    </source>
</evidence>
<comment type="similarity">
    <text evidence="1 17">Belongs to the DNA polymerase type-A family.</text>
</comment>
<keyword evidence="12 17" id="KW-0239">DNA-directed DNA polymerase</keyword>
<evidence type="ECO:0000256" key="10">
    <source>
        <dbReference type="ARBA" id="ARBA00022801"/>
    </source>
</evidence>
<organism evidence="21 22">
    <name type="scientific">Streptococcus pantholopis</name>
    <dbReference type="NCBI Taxonomy" id="1811193"/>
    <lineage>
        <taxon>Bacteria</taxon>
        <taxon>Bacillati</taxon>
        <taxon>Bacillota</taxon>
        <taxon>Bacilli</taxon>
        <taxon>Lactobacillales</taxon>
        <taxon>Streptococcaceae</taxon>
        <taxon>Streptococcus</taxon>
    </lineage>
</organism>
<sequence length="879" mass="99298">MKDKKKKLLLIDGSSVAYRAFFALYNQIDRFKNRSGLHTNAIYGFHLMLNHLLERVQPTHVLVAFDAGKTTFRTEIFAEYKAGRAKTPDEFREQLPYIRDMLKGLGIASYELANYEADDIIGTLDKLAENGEQYEVTIVSGDRDLIQLTDSNTVVEISKKGVAEFEQYTPAYLKEKMGITPEQFIDLKALMGDKSDNIPGVTKIGEKTGLRLLGDYGSLEGVYENLESFKASKMKENLINDKEQAFLSKRLATIDTQVPIAIGLDDILYDGPNTQELLSFYDEMEFKQFKAALDGKTPQESFAAAYTEVSRLTEEMFTDDQYFYFEVLGENYHVEPIIGFAWGNERTIYASADLTLLEEPLFKKALSRPIKTYDFKRSKVLLSRLGIDLPQAAFDSRLAKYLLSTVENNDISTIARLYTDLPLETDIAVYGKGVKRAVPEKDSLLAHLAKKIRVLQESEKVMLDKLAQNEQQNLLFDMELPLADVLAKMEIAGIAVQKSTLKEMESANQKAIDALTQEIYDLAGTEFNINSPKQLGEILFDKLQLPLSMTKKTKTGYSTAVDVLERLAPISPVVSKILEYRQVAKLQSTYIVGLQDFIQSDGKIHTRYLQDLTQTGRLSSVDPNLQNIPIRLEQGRLIRKAFVPDEKDALLLSSDYSQIELRVLAHISQDEHLIAAFREGADIHTSTAMRVFGIGKAEEVTPNDRRNAKAVNFGIVYGISDYGLANNLGIPRKRAKQYIDTYFERYPGIKHYMERVVREAKDKGYVETLFKRRRELPDINSRNFNIRNFAERTAINSPIQGSAADILKIAMINLDRALEAAGLQSKMLLQVHDEIVLQVPKDELETVKNLVKQTMETAIELSVPLVADESAGQTWYEAK</sequence>
<dbReference type="InterPro" id="IPR018320">
    <property type="entry name" value="DNA_polymerase_1"/>
</dbReference>
<dbReference type="Proteomes" id="UP000077317">
    <property type="component" value="Chromosome"/>
</dbReference>
<dbReference type="OrthoDB" id="9806424at2"/>
<dbReference type="Pfam" id="PF01367">
    <property type="entry name" value="5_3_exonuc"/>
    <property type="match status" value="1"/>
</dbReference>
<evidence type="ECO:0000256" key="11">
    <source>
        <dbReference type="ARBA" id="ARBA00022839"/>
    </source>
</evidence>
<evidence type="ECO:0000313" key="21">
    <source>
        <dbReference type="EMBL" id="AND79974.1"/>
    </source>
</evidence>
<dbReference type="InterPro" id="IPR036397">
    <property type="entry name" value="RNaseH_sf"/>
</dbReference>
<evidence type="ECO:0000256" key="6">
    <source>
        <dbReference type="ARBA" id="ARBA00022695"/>
    </source>
</evidence>
<evidence type="ECO:0000259" key="18">
    <source>
        <dbReference type="SMART" id="SM00474"/>
    </source>
</evidence>
<evidence type="ECO:0000256" key="2">
    <source>
        <dbReference type="ARBA" id="ARBA00011541"/>
    </source>
</evidence>
<dbReference type="EC" id="2.7.7.7" evidence="3 16"/>
<evidence type="ECO:0000256" key="5">
    <source>
        <dbReference type="ARBA" id="ARBA00022679"/>
    </source>
</evidence>
<name>A0A172Q929_9STRE</name>
<dbReference type="SUPFAM" id="SSF88723">
    <property type="entry name" value="PIN domain-like"/>
    <property type="match status" value="1"/>
</dbReference>
<dbReference type="InterPro" id="IPR001098">
    <property type="entry name" value="DNA-dir_DNA_pol_A_palm_dom"/>
</dbReference>
<dbReference type="GO" id="GO:0003677">
    <property type="term" value="F:DNA binding"/>
    <property type="evidence" value="ECO:0007669"/>
    <property type="project" value="UniProtKB-UniRule"/>
</dbReference>
<dbReference type="KEGG" id="spat:A0O21_08150"/>